<evidence type="ECO:0000259" key="9">
    <source>
        <dbReference type="Pfam" id="PF26577"/>
    </source>
</evidence>
<gene>
    <name evidence="10" type="ORF">R9X50_00749100</name>
</gene>
<evidence type="ECO:0000259" key="8">
    <source>
        <dbReference type="Pfam" id="PF01974"/>
    </source>
</evidence>
<dbReference type="InterPro" id="IPR006677">
    <property type="entry name" value="tRNA_intron_Endonuc_cat-like"/>
</dbReference>
<evidence type="ECO:0000313" key="11">
    <source>
        <dbReference type="Proteomes" id="UP001303373"/>
    </source>
</evidence>
<feature type="domain" description="tRNA intron endonuclease catalytic" evidence="8">
    <location>
        <begin position="272"/>
        <end position="344"/>
    </location>
</feature>
<evidence type="ECO:0000256" key="3">
    <source>
        <dbReference type="ARBA" id="ARBA00023239"/>
    </source>
</evidence>
<dbReference type="PANTHER" id="PTHR13070">
    <property type="entry name" value="TRNA-SPLICING ENDONUCLEASE SUBUNIT SEN34-RELATED"/>
    <property type="match status" value="1"/>
</dbReference>
<dbReference type="GO" id="GO:0003676">
    <property type="term" value="F:nucleic acid binding"/>
    <property type="evidence" value="ECO:0007669"/>
    <property type="project" value="InterPro"/>
</dbReference>
<dbReference type="GO" id="GO:0000213">
    <property type="term" value="F:tRNA-intron lyase activity"/>
    <property type="evidence" value="ECO:0007669"/>
    <property type="project" value="UniProtKB-UniRule"/>
</dbReference>
<dbReference type="InterPro" id="IPR016690">
    <property type="entry name" value="TSEN34"/>
</dbReference>
<feature type="domain" description="TSEN34 N-terminal" evidence="9">
    <location>
        <begin position="12"/>
        <end position="80"/>
    </location>
</feature>
<feature type="compositionally biased region" description="Low complexity" evidence="7">
    <location>
        <begin position="206"/>
        <end position="223"/>
    </location>
</feature>
<name>A0AAQ3MB63_9PEZI</name>
<dbReference type="PIRSF" id="PIRSF017250">
    <property type="entry name" value="tRNA_splic_SEN34"/>
    <property type="match status" value="1"/>
</dbReference>
<comment type="function">
    <text evidence="4">Constitutes one of the two catalytic subunit of the tRNA-splicing endonuclease complex, a complex responsible for identification and cleavage of the splice sites in pre-tRNA. It cleaves pre-tRNA at the 5'- and 3'-splice sites to release the intron. The products are an intron and two tRNA half-molecules bearing 2',3'-cyclic phosphate and 5'-OH termini. There are no conserved sequences at the splice sites, but the intron is invariably located at the same site in the gene, placing the splice sites an invariant distance from the constant structural features of the tRNA body. It probably carries the active site for 3'-splice site cleavage.</text>
</comment>
<organism evidence="10 11">
    <name type="scientific">Acrodontium crateriforme</name>
    <dbReference type="NCBI Taxonomy" id="150365"/>
    <lineage>
        <taxon>Eukaryota</taxon>
        <taxon>Fungi</taxon>
        <taxon>Dikarya</taxon>
        <taxon>Ascomycota</taxon>
        <taxon>Pezizomycotina</taxon>
        <taxon>Dothideomycetes</taxon>
        <taxon>Dothideomycetidae</taxon>
        <taxon>Mycosphaerellales</taxon>
        <taxon>Teratosphaeriaceae</taxon>
        <taxon>Acrodontium</taxon>
    </lineage>
</organism>
<feature type="active site" evidence="6">
    <location>
        <position position="298"/>
    </location>
</feature>
<dbReference type="EMBL" id="CP138592">
    <property type="protein sequence ID" value="WPH04599.1"/>
    <property type="molecule type" value="Genomic_DNA"/>
</dbReference>
<keyword evidence="3 5" id="KW-0456">Lyase</keyword>
<evidence type="ECO:0000256" key="6">
    <source>
        <dbReference type="PIRSR" id="PIRSR017250-50"/>
    </source>
</evidence>
<sequence>MAAPNTVSEPFPIFALAHKYLLYEPDVISHVRSKHNMTGVLIGGLPQAPQQNVFLGVPLELMPEEARLLVEKKAAFIVDDVQAHKKGFMSADGKGLSPEERTAYQSSLKEKGLAAASRAAKQTDDRKKAALSKLAATGDWNDIPEDMLQLGSRSTRQKKPKVRAPAPDIKTSGSATPATDEEDSLFSVPLPHRPSPSELSRTTSIASSAPTPYPVTPTTSYPPLQCGLRPPPPPPRSSSPSSSAPPSASSSPQRVPTPSKSELPLPAVPASYPLFKHMHDRDYFLAPGLRFGCQYMAYPGDPLRFHSHFLCNGMGWDDEFALLDIVGGGRLGTGVKKGFLIGGEEKAEGEREGCGAVRTFGIEWGGM</sequence>
<comment type="similarity">
    <text evidence="1 5">Belongs to the tRNA-intron endonuclease family.</text>
</comment>
<evidence type="ECO:0000256" key="1">
    <source>
        <dbReference type="ARBA" id="ARBA00008078"/>
    </source>
</evidence>
<dbReference type="SUPFAM" id="SSF53032">
    <property type="entry name" value="tRNA-intron endonuclease catalytic domain-like"/>
    <property type="match status" value="1"/>
</dbReference>
<dbReference type="PANTHER" id="PTHR13070:SF0">
    <property type="entry name" value="TRNA-SPLICING ENDONUCLEASE SUBUNIT SEN34"/>
    <property type="match status" value="1"/>
</dbReference>
<feature type="compositionally biased region" description="Low complexity" evidence="7">
    <location>
        <begin position="238"/>
        <end position="252"/>
    </location>
</feature>
<dbReference type="FunFam" id="3.40.1350.10:FF:000008">
    <property type="entry name" value="tRNA-splicing endonuclease subunit Sen34"/>
    <property type="match status" value="1"/>
</dbReference>
<protein>
    <recommendedName>
        <fullName evidence="5">tRNA-splicing endonuclease subunit Sen34</fullName>
        <ecNumber evidence="5">4.6.1.16</ecNumber>
    </recommendedName>
</protein>
<proteinExistence type="inferred from homology"/>
<keyword evidence="11" id="KW-1185">Reference proteome</keyword>
<dbReference type="CDD" id="cd22363">
    <property type="entry name" value="tRNA-intron_lyase_C"/>
    <property type="match status" value="1"/>
</dbReference>
<dbReference type="Pfam" id="PF01974">
    <property type="entry name" value="tRNA_int_endo"/>
    <property type="match status" value="1"/>
</dbReference>
<evidence type="ECO:0000256" key="5">
    <source>
        <dbReference type="PIRNR" id="PIRNR017250"/>
    </source>
</evidence>
<feature type="compositionally biased region" description="Basic and acidic residues" evidence="7">
    <location>
        <begin position="97"/>
        <end position="109"/>
    </location>
</feature>
<feature type="active site" evidence="6">
    <location>
        <position position="306"/>
    </location>
</feature>
<dbReference type="InterPro" id="IPR059049">
    <property type="entry name" value="TSEN34_N"/>
</dbReference>
<evidence type="ECO:0000256" key="4">
    <source>
        <dbReference type="ARBA" id="ARBA00059865"/>
    </source>
</evidence>
<dbReference type="GO" id="GO:0000379">
    <property type="term" value="P:tRNA-type intron splice site recognition and cleavage"/>
    <property type="evidence" value="ECO:0007669"/>
    <property type="project" value="UniProtKB-UniRule"/>
</dbReference>
<feature type="region of interest" description="Disordered" evidence="7">
    <location>
        <begin position="150"/>
        <end position="266"/>
    </location>
</feature>
<feature type="active site" evidence="6">
    <location>
        <position position="337"/>
    </location>
</feature>
<keyword evidence="2 5" id="KW-0819">tRNA processing</keyword>
<evidence type="ECO:0000256" key="7">
    <source>
        <dbReference type="SAM" id="MobiDB-lite"/>
    </source>
</evidence>
<reference evidence="10 11" key="1">
    <citation type="submission" date="2023-11" db="EMBL/GenBank/DDBJ databases">
        <title>An acidophilic fungus is an integral part of prey digestion in a carnivorous sundew plant.</title>
        <authorList>
            <person name="Tsai I.J."/>
        </authorList>
    </citation>
    <scope>NUCLEOTIDE SEQUENCE [LARGE SCALE GENOMIC DNA]</scope>
    <source>
        <strain evidence="10">169a</strain>
    </source>
</reference>
<dbReference type="EC" id="4.6.1.16" evidence="5"/>
<evidence type="ECO:0000313" key="10">
    <source>
        <dbReference type="EMBL" id="WPH04599.1"/>
    </source>
</evidence>
<accession>A0AAQ3MB63</accession>
<evidence type="ECO:0000256" key="2">
    <source>
        <dbReference type="ARBA" id="ARBA00022694"/>
    </source>
</evidence>
<dbReference type="Proteomes" id="UP001303373">
    <property type="component" value="Chromosome 13"/>
</dbReference>
<dbReference type="InterPro" id="IPR011856">
    <property type="entry name" value="tRNA_endonuc-like_dom_sf"/>
</dbReference>
<dbReference type="GO" id="GO:0000214">
    <property type="term" value="C:tRNA-intron endonuclease complex"/>
    <property type="evidence" value="ECO:0007669"/>
    <property type="project" value="UniProtKB-UniRule"/>
</dbReference>
<feature type="region of interest" description="Disordered" evidence="7">
    <location>
        <begin position="89"/>
        <end position="109"/>
    </location>
</feature>
<dbReference type="AlphaFoldDB" id="A0AAQ3MB63"/>
<dbReference type="Pfam" id="PF26577">
    <property type="entry name" value="TSEN34_N"/>
    <property type="match status" value="1"/>
</dbReference>
<dbReference type="InterPro" id="IPR036167">
    <property type="entry name" value="tRNA_intron_Endo_cat-like_sf"/>
</dbReference>
<dbReference type="Gene3D" id="3.40.1350.10">
    <property type="match status" value="1"/>
</dbReference>